<protein>
    <recommendedName>
        <fullName evidence="2">DUF7702 domain-containing protein</fullName>
    </recommendedName>
</protein>
<evidence type="ECO:0000256" key="1">
    <source>
        <dbReference type="SAM" id="Phobius"/>
    </source>
</evidence>
<feature type="domain" description="DUF7702" evidence="2">
    <location>
        <begin position="4"/>
        <end position="258"/>
    </location>
</feature>
<name>A0A6A6BBG9_9PEZI</name>
<feature type="transmembrane region" description="Helical" evidence="1">
    <location>
        <begin position="41"/>
        <end position="64"/>
    </location>
</feature>
<reference evidence="3" key="1">
    <citation type="journal article" date="2020" name="Stud. Mycol.">
        <title>101 Dothideomycetes genomes: a test case for predicting lifestyles and emergence of pathogens.</title>
        <authorList>
            <person name="Haridas S."/>
            <person name="Albert R."/>
            <person name="Binder M."/>
            <person name="Bloem J."/>
            <person name="Labutti K."/>
            <person name="Salamov A."/>
            <person name="Andreopoulos B."/>
            <person name="Baker S."/>
            <person name="Barry K."/>
            <person name="Bills G."/>
            <person name="Bluhm B."/>
            <person name="Cannon C."/>
            <person name="Castanera R."/>
            <person name="Culley D."/>
            <person name="Daum C."/>
            <person name="Ezra D."/>
            <person name="Gonzalez J."/>
            <person name="Henrissat B."/>
            <person name="Kuo A."/>
            <person name="Liang C."/>
            <person name="Lipzen A."/>
            <person name="Lutzoni F."/>
            <person name="Magnuson J."/>
            <person name="Mondo S."/>
            <person name="Nolan M."/>
            <person name="Ohm R."/>
            <person name="Pangilinan J."/>
            <person name="Park H.-J."/>
            <person name="Ramirez L."/>
            <person name="Alfaro M."/>
            <person name="Sun H."/>
            <person name="Tritt A."/>
            <person name="Yoshinaga Y."/>
            <person name="Zwiers L.-H."/>
            <person name="Turgeon B."/>
            <person name="Goodwin S."/>
            <person name="Spatafora J."/>
            <person name="Crous P."/>
            <person name="Grigoriev I."/>
        </authorList>
    </citation>
    <scope>NUCLEOTIDE SEQUENCE</scope>
    <source>
        <strain evidence="3">CBS 121167</strain>
    </source>
</reference>
<keyword evidence="1" id="KW-0812">Transmembrane</keyword>
<dbReference type="InterPro" id="IPR056119">
    <property type="entry name" value="DUF7702"/>
</dbReference>
<dbReference type="EMBL" id="ML995486">
    <property type="protein sequence ID" value="KAF2141549.1"/>
    <property type="molecule type" value="Genomic_DNA"/>
</dbReference>
<accession>A0A6A6BBG9</accession>
<dbReference type="PANTHER" id="PTHR42109:SF2">
    <property type="entry name" value="INTEGRAL MEMBRANE PROTEIN"/>
    <property type="match status" value="1"/>
</dbReference>
<keyword evidence="1" id="KW-1133">Transmembrane helix</keyword>
<evidence type="ECO:0000313" key="4">
    <source>
        <dbReference type="Proteomes" id="UP000799438"/>
    </source>
</evidence>
<dbReference type="OrthoDB" id="2560628at2759"/>
<evidence type="ECO:0000313" key="3">
    <source>
        <dbReference type="EMBL" id="KAF2141549.1"/>
    </source>
</evidence>
<keyword evidence="1" id="KW-0472">Membrane</keyword>
<dbReference type="GeneID" id="54303720"/>
<dbReference type="Pfam" id="PF24800">
    <property type="entry name" value="DUF7702"/>
    <property type="match status" value="1"/>
</dbReference>
<gene>
    <name evidence="3" type="ORF">K452DRAFT_358700</name>
</gene>
<organism evidence="3 4">
    <name type="scientific">Aplosporella prunicola CBS 121167</name>
    <dbReference type="NCBI Taxonomy" id="1176127"/>
    <lineage>
        <taxon>Eukaryota</taxon>
        <taxon>Fungi</taxon>
        <taxon>Dikarya</taxon>
        <taxon>Ascomycota</taxon>
        <taxon>Pezizomycotina</taxon>
        <taxon>Dothideomycetes</taxon>
        <taxon>Dothideomycetes incertae sedis</taxon>
        <taxon>Botryosphaeriales</taxon>
        <taxon>Aplosporellaceae</taxon>
        <taxon>Aplosporella</taxon>
    </lineage>
</organism>
<dbReference type="AlphaFoldDB" id="A0A6A6BBG9"/>
<keyword evidence="4" id="KW-1185">Reference proteome</keyword>
<dbReference type="RefSeq" id="XP_033397262.1">
    <property type="nucleotide sequence ID" value="XM_033546214.1"/>
</dbReference>
<dbReference type="Proteomes" id="UP000799438">
    <property type="component" value="Unassembled WGS sequence"/>
</dbReference>
<proteinExistence type="predicted"/>
<evidence type="ECO:0000259" key="2">
    <source>
        <dbReference type="Pfam" id="PF24800"/>
    </source>
</evidence>
<dbReference type="PANTHER" id="PTHR42109">
    <property type="entry name" value="UNPLACED GENOMIC SCAFFOLD UM_SCAF_CONTIG_1.265, WHOLE GENOME SHOTGUN SEQUENCE"/>
    <property type="match status" value="1"/>
</dbReference>
<sequence>MPALTYTQALSIPLLTIHTPALAVSALLMRRHGPRASYETWFSLFLFSLSRLAYASLQLATLAHRHRANAALRVAAATLAVDGLSPLLFAALGLLRRHMRALDEGPRPAQGQAAGKRPSVATALCLLEALVTAAMVCATVGNARLSRADVLAAEPHYGSPYRAAAVLYLVGFAGVVVAAGVVARERQSVDKAERRVLCAVGVALPFLFVRSLYLALGVLGGVEACKTVGGGATAFLCMALLPEAVVVVAFLGVGVGLKVGEGGK</sequence>
<feature type="transmembrane region" description="Helical" evidence="1">
    <location>
        <begin position="70"/>
        <end position="95"/>
    </location>
</feature>
<feature type="transmembrane region" description="Helical" evidence="1">
    <location>
        <begin position="120"/>
        <end position="141"/>
    </location>
</feature>
<feature type="transmembrane region" description="Helical" evidence="1">
    <location>
        <begin position="196"/>
        <end position="220"/>
    </location>
</feature>
<feature type="transmembrane region" description="Helical" evidence="1">
    <location>
        <begin position="161"/>
        <end position="184"/>
    </location>
</feature>
<feature type="transmembrane region" description="Helical" evidence="1">
    <location>
        <begin position="6"/>
        <end position="29"/>
    </location>
</feature>
<feature type="transmembrane region" description="Helical" evidence="1">
    <location>
        <begin position="232"/>
        <end position="257"/>
    </location>
</feature>